<feature type="binding site" evidence="5">
    <location>
        <position position="191"/>
    </location>
    <ligand>
        <name>Mg(2+)</name>
        <dbReference type="ChEBI" id="CHEBI:18420"/>
    </ligand>
</feature>
<dbReference type="InterPro" id="IPR029060">
    <property type="entry name" value="PIN-like_dom_sf"/>
</dbReference>
<keyword evidence="3 5" id="KW-0479">Metal-binding</keyword>
<keyword evidence="8" id="KW-1185">Reference proteome</keyword>
<dbReference type="SUPFAM" id="SSF88723">
    <property type="entry name" value="PIN domain-like"/>
    <property type="match status" value="1"/>
</dbReference>
<evidence type="ECO:0000256" key="4">
    <source>
        <dbReference type="ARBA" id="ARBA00022801"/>
    </source>
</evidence>
<accession>A0A1G9UWP0</accession>
<dbReference type="InterPro" id="IPR022907">
    <property type="entry name" value="VapC_family"/>
</dbReference>
<organism evidence="7 8">
    <name type="scientific">Oryzisolibacter propanilivorax</name>
    <dbReference type="NCBI Taxonomy" id="1527607"/>
    <lineage>
        <taxon>Bacteria</taxon>
        <taxon>Pseudomonadati</taxon>
        <taxon>Pseudomonadota</taxon>
        <taxon>Betaproteobacteria</taxon>
        <taxon>Burkholderiales</taxon>
        <taxon>Comamonadaceae</taxon>
        <taxon>Oryzisolibacter</taxon>
    </lineage>
</organism>
<dbReference type="AlphaFoldDB" id="A0A1G9UWP0"/>
<evidence type="ECO:0000256" key="3">
    <source>
        <dbReference type="ARBA" id="ARBA00022723"/>
    </source>
</evidence>
<comment type="function">
    <text evidence="5">Toxic component of a toxin-antitoxin (TA) system. An RNase.</text>
</comment>
<dbReference type="Proteomes" id="UP000198552">
    <property type="component" value="Unassembled WGS sequence"/>
</dbReference>
<comment type="similarity">
    <text evidence="5">Belongs to the PINc/VapC protein family.</text>
</comment>
<dbReference type="EC" id="3.1.-.-" evidence="5"/>
<dbReference type="EMBL" id="FNHP01000010">
    <property type="protein sequence ID" value="SDM64353.1"/>
    <property type="molecule type" value="Genomic_DNA"/>
</dbReference>
<dbReference type="GO" id="GO:0090729">
    <property type="term" value="F:toxin activity"/>
    <property type="evidence" value="ECO:0007669"/>
    <property type="project" value="UniProtKB-KW"/>
</dbReference>
<reference evidence="8" key="1">
    <citation type="submission" date="2016-10" db="EMBL/GenBank/DDBJ databases">
        <authorList>
            <person name="Varghese N."/>
            <person name="Submissions S."/>
        </authorList>
    </citation>
    <scope>NUCLEOTIDE SEQUENCE [LARGE SCALE GENOMIC DNA]</scope>
    <source>
        <strain evidence="8">EPL6</strain>
    </source>
</reference>
<gene>
    <name evidence="5" type="primary">vapC</name>
    <name evidence="7" type="ORF">SAMN05428957_11067</name>
</gene>
<dbReference type="Pfam" id="PF01850">
    <property type="entry name" value="PIN"/>
    <property type="match status" value="1"/>
</dbReference>
<dbReference type="STRING" id="1527607.SAMN05428957_11067"/>
<dbReference type="InterPro" id="IPR002716">
    <property type="entry name" value="PIN_dom"/>
</dbReference>
<dbReference type="GO" id="GO:0016787">
    <property type="term" value="F:hydrolase activity"/>
    <property type="evidence" value="ECO:0007669"/>
    <property type="project" value="UniProtKB-KW"/>
</dbReference>
<keyword evidence="2 5" id="KW-0540">Nuclease</keyword>
<comment type="cofactor">
    <cofactor evidence="5">
        <name>Mg(2+)</name>
        <dbReference type="ChEBI" id="CHEBI:18420"/>
    </cofactor>
</comment>
<protein>
    <recommendedName>
        <fullName evidence="5">Ribonuclease VapC</fullName>
        <shortName evidence="5">RNase VapC</shortName>
        <ecNumber evidence="5">3.1.-.-</ecNumber>
    </recommendedName>
    <alternativeName>
        <fullName evidence="5">Toxin VapC</fullName>
    </alternativeName>
</protein>
<dbReference type="GO" id="GO:0000287">
    <property type="term" value="F:magnesium ion binding"/>
    <property type="evidence" value="ECO:0007669"/>
    <property type="project" value="UniProtKB-UniRule"/>
</dbReference>
<evidence type="ECO:0000256" key="5">
    <source>
        <dbReference type="HAMAP-Rule" id="MF_00265"/>
    </source>
</evidence>
<keyword evidence="5" id="KW-0800">Toxin</keyword>
<keyword evidence="1 5" id="KW-1277">Toxin-antitoxin system</keyword>
<evidence type="ECO:0000256" key="2">
    <source>
        <dbReference type="ARBA" id="ARBA00022722"/>
    </source>
</evidence>
<evidence type="ECO:0000313" key="8">
    <source>
        <dbReference type="Proteomes" id="UP000198552"/>
    </source>
</evidence>
<dbReference type="HAMAP" id="MF_00265">
    <property type="entry name" value="VapC_Nob1"/>
    <property type="match status" value="1"/>
</dbReference>
<keyword evidence="4 5" id="KW-0378">Hydrolase</keyword>
<feature type="binding site" evidence="5">
    <location>
        <position position="96"/>
    </location>
    <ligand>
        <name>Mg(2+)</name>
        <dbReference type="ChEBI" id="CHEBI:18420"/>
    </ligand>
</feature>
<evidence type="ECO:0000256" key="1">
    <source>
        <dbReference type="ARBA" id="ARBA00022649"/>
    </source>
</evidence>
<evidence type="ECO:0000313" key="7">
    <source>
        <dbReference type="EMBL" id="SDM64353.1"/>
    </source>
</evidence>
<keyword evidence="5" id="KW-0460">Magnesium</keyword>
<feature type="domain" description="PIN" evidence="6">
    <location>
        <begin position="93"/>
        <end position="203"/>
    </location>
</feature>
<dbReference type="GO" id="GO:0004540">
    <property type="term" value="F:RNA nuclease activity"/>
    <property type="evidence" value="ECO:0007669"/>
    <property type="project" value="InterPro"/>
</dbReference>
<dbReference type="Gene3D" id="3.40.50.1010">
    <property type="entry name" value="5'-nuclease"/>
    <property type="match status" value="1"/>
</dbReference>
<evidence type="ECO:0000259" key="6">
    <source>
        <dbReference type="Pfam" id="PF01850"/>
    </source>
</evidence>
<sequence length="234" mass="25454">MKNVTITVDDPVLEWARIEAARRGTSVSRMVGDFLGELQRREDAYERAYLAWRTDERNWRSGGSAAACGFGRTPAQPLESGAEALDCPLTQPVFVDTAVLLAAEDGAQTAVHTQVRAALDVLWRERAGRVSSVVLAEFYEAATVHARPPMPQGDARAAIRRYHAWTPWQVDAATLETAWALQTRHQLAWGDCLSLAAAQHSGCGQLLSLALPHGALFGGVQVLHPQHCALLPQA</sequence>
<dbReference type="OrthoDB" id="9792015at2"/>
<proteinExistence type="inferred from homology"/>
<name>A0A1G9UWP0_9BURK</name>